<keyword evidence="1" id="KW-0812">Transmembrane</keyword>
<reference evidence="4" key="1">
    <citation type="submission" date="2015-03" db="EMBL/GenBank/DDBJ databases">
        <authorList>
            <person name="Urmite Genomes"/>
        </authorList>
    </citation>
    <scope>NUCLEOTIDE SEQUENCE [LARGE SCALE GENOMIC DNA]</scope>
    <source>
        <strain evidence="4">Arc-Hr</strain>
    </source>
</reference>
<dbReference type="Pfam" id="PF25933">
    <property type="entry name" value="DUF7978"/>
    <property type="match status" value="1"/>
</dbReference>
<evidence type="ECO:0000313" key="3">
    <source>
        <dbReference type="EMBL" id="CQR53671.1"/>
    </source>
</evidence>
<name>A0A0D6JX84_9EURY</name>
<organism evidence="3 4">
    <name type="scientific">Haloferax massiliensis</name>
    <dbReference type="NCBI Taxonomy" id="1476858"/>
    <lineage>
        <taxon>Archaea</taxon>
        <taxon>Methanobacteriati</taxon>
        <taxon>Methanobacteriota</taxon>
        <taxon>Stenosarchaea group</taxon>
        <taxon>Halobacteria</taxon>
        <taxon>Halobacteriales</taxon>
        <taxon>Haloferacaceae</taxon>
        <taxon>Haloferax</taxon>
    </lineage>
</organism>
<evidence type="ECO:0000259" key="2">
    <source>
        <dbReference type="Pfam" id="PF25933"/>
    </source>
</evidence>
<protein>
    <recommendedName>
        <fullName evidence="2">DUF7978 domain-containing protein</fullName>
    </recommendedName>
</protein>
<evidence type="ECO:0000313" key="4">
    <source>
        <dbReference type="Proteomes" id="UP000198902"/>
    </source>
</evidence>
<keyword evidence="1" id="KW-1133">Transmembrane helix</keyword>
<dbReference type="EMBL" id="CSTE01000006">
    <property type="protein sequence ID" value="CQR53671.1"/>
    <property type="molecule type" value="Genomic_DNA"/>
</dbReference>
<feature type="transmembrane region" description="Helical" evidence="1">
    <location>
        <begin position="103"/>
        <end position="125"/>
    </location>
</feature>
<gene>
    <name evidence="3" type="ORF">BN996_03734</name>
</gene>
<dbReference type="AlphaFoldDB" id="A0A0D6JX84"/>
<proteinExistence type="predicted"/>
<feature type="transmembrane region" description="Helical" evidence="1">
    <location>
        <begin position="20"/>
        <end position="41"/>
    </location>
</feature>
<dbReference type="InterPro" id="IPR058284">
    <property type="entry name" value="DUF7978"/>
</dbReference>
<feature type="transmembrane region" description="Helical" evidence="1">
    <location>
        <begin position="167"/>
        <end position="192"/>
    </location>
</feature>
<evidence type="ECO:0000256" key="1">
    <source>
        <dbReference type="SAM" id="Phobius"/>
    </source>
</evidence>
<sequence>MSSTPHSTSGADPSTLRSVGSGGVAGLGAALFGYLVTYLLSSSTIENSTASQVLEALGSDISTWKVVGWVFMSAHGVTTRFPGLFGTTSSANLIENVEAFSPVLYVVPVVALLAAGALAAVVSGASSPQEGALAGAGTTVGYLVFALAGIALFTVSVGDAAISPDPVTSALLAGVAYPAVLGTVGGVAATALR</sequence>
<dbReference type="OrthoDB" id="270777at2157"/>
<feature type="domain" description="DUF7978" evidence="2">
    <location>
        <begin position="1"/>
        <end position="192"/>
    </location>
</feature>
<dbReference type="Proteomes" id="UP000198902">
    <property type="component" value="Unassembled WGS sequence"/>
</dbReference>
<feature type="transmembrane region" description="Helical" evidence="1">
    <location>
        <begin position="132"/>
        <end position="155"/>
    </location>
</feature>
<keyword evidence="4" id="KW-1185">Reference proteome</keyword>
<dbReference type="RefSeq" id="WP_089781523.1">
    <property type="nucleotide sequence ID" value="NZ_CABLRR010000006.1"/>
</dbReference>
<keyword evidence="1" id="KW-0472">Membrane</keyword>
<accession>A0A0D6JX84</accession>